<sequence>MIWIHLIDLQHEYWQDQMLFEIASVVGTPSTLDGPTQNMIFGHYARILVDMDLSKCFFDEILVERDFTIVTQDYKLLKDTSKRLLNVQAQLQEISMLKYNCLRVPAEDTTKRLRAQVQLQEISFCSA</sequence>
<dbReference type="PaxDb" id="3880-AET03022"/>
<evidence type="ECO:0000313" key="3">
    <source>
        <dbReference type="Proteomes" id="UP000002051"/>
    </source>
</evidence>
<gene>
    <name evidence="1" type="ordered locus">MTR_8g061220</name>
</gene>
<dbReference type="EMBL" id="CM001224">
    <property type="protein sequence ID" value="AET03022.1"/>
    <property type="molecule type" value="Genomic_DNA"/>
</dbReference>
<dbReference type="Proteomes" id="UP000002051">
    <property type="component" value="Chromosome 8"/>
</dbReference>
<organism evidence="1 3">
    <name type="scientific">Medicago truncatula</name>
    <name type="common">Barrel medic</name>
    <name type="synonym">Medicago tribuloides</name>
    <dbReference type="NCBI Taxonomy" id="3880"/>
    <lineage>
        <taxon>Eukaryota</taxon>
        <taxon>Viridiplantae</taxon>
        <taxon>Streptophyta</taxon>
        <taxon>Embryophyta</taxon>
        <taxon>Tracheophyta</taxon>
        <taxon>Spermatophyta</taxon>
        <taxon>Magnoliopsida</taxon>
        <taxon>eudicotyledons</taxon>
        <taxon>Gunneridae</taxon>
        <taxon>Pentapetalae</taxon>
        <taxon>rosids</taxon>
        <taxon>fabids</taxon>
        <taxon>Fabales</taxon>
        <taxon>Fabaceae</taxon>
        <taxon>Papilionoideae</taxon>
        <taxon>50 kb inversion clade</taxon>
        <taxon>NPAAA clade</taxon>
        <taxon>Hologalegina</taxon>
        <taxon>IRL clade</taxon>
        <taxon>Trifolieae</taxon>
        <taxon>Medicago</taxon>
    </lineage>
</organism>
<dbReference type="PANTHER" id="PTHR31286">
    <property type="entry name" value="GLYCINE-RICH CELL WALL STRUCTURAL PROTEIN 1.8-LIKE"/>
    <property type="match status" value="1"/>
</dbReference>
<reference evidence="1 3" key="1">
    <citation type="journal article" date="2011" name="Nature">
        <title>The Medicago genome provides insight into the evolution of rhizobial symbioses.</title>
        <authorList>
            <person name="Young N.D."/>
            <person name="Debelle F."/>
            <person name="Oldroyd G.E."/>
            <person name="Geurts R."/>
            <person name="Cannon S.B."/>
            <person name="Udvardi M.K."/>
            <person name="Benedito V.A."/>
            <person name="Mayer K.F."/>
            <person name="Gouzy J."/>
            <person name="Schoof H."/>
            <person name="Van de Peer Y."/>
            <person name="Proost S."/>
            <person name="Cook D.R."/>
            <person name="Meyers B.C."/>
            <person name="Spannagl M."/>
            <person name="Cheung F."/>
            <person name="De Mita S."/>
            <person name="Krishnakumar V."/>
            <person name="Gundlach H."/>
            <person name="Zhou S."/>
            <person name="Mudge J."/>
            <person name="Bharti A.K."/>
            <person name="Murray J.D."/>
            <person name="Naoumkina M.A."/>
            <person name="Rosen B."/>
            <person name="Silverstein K.A."/>
            <person name="Tang H."/>
            <person name="Rombauts S."/>
            <person name="Zhao P.X."/>
            <person name="Zhou P."/>
            <person name="Barbe V."/>
            <person name="Bardou P."/>
            <person name="Bechner M."/>
            <person name="Bellec A."/>
            <person name="Berger A."/>
            <person name="Berges H."/>
            <person name="Bidwell S."/>
            <person name="Bisseling T."/>
            <person name="Choisne N."/>
            <person name="Couloux A."/>
            <person name="Denny R."/>
            <person name="Deshpande S."/>
            <person name="Dai X."/>
            <person name="Doyle J.J."/>
            <person name="Dudez A.M."/>
            <person name="Farmer A.D."/>
            <person name="Fouteau S."/>
            <person name="Franken C."/>
            <person name="Gibelin C."/>
            <person name="Gish J."/>
            <person name="Goldstein S."/>
            <person name="Gonzalez A.J."/>
            <person name="Green P.J."/>
            <person name="Hallab A."/>
            <person name="Hartog M."/>
            <person name="Hua A."/>
            <person name="Humphray S.J."/>
            <person name="Jeong D.H."/>
            <person name="Jing Y."/>
            <person name="Jocker A."/>
            <person name="Kenton S.M."/>
            <person name="Kim D.J."/>
            <person name="Klee K."/>
            <person name="Lai H."/>
            <person name="Lang C."/>
            <person name="Lin S."/>
            <person name="Macmil S.L."/>
            <person name="Magdelenat G."/>
            <person name="Matthews L."/>
            <person name="McCorrison J."/>
            <person name="Monaghan E.L."/>
            <person name="Mun J.H."/>
            <person name="Najar F.Z."/>
            <person name="Nicholson C."/>
            <person name="Noirot C."/>
            <person name="O'Bleness M."/>
            <person name="Paule C.R."/>
            <person name="Poulain J."/>
            <person name="Prion F."/>
            <person name="Qin B."/>
            <person name="Qu C."/>
            <person name="Retzel E.F."/>
            <person name="Riddle C."/>
            <person name="Sallet E."/>
            <person name="Samain S."/>
            <person name="Samson N."/>
            <person name="Sanders I."/>
            <person name="Saurat O."/>
            <person name="Scarpelli C."/>
            <person name="Schiex T."/>
            <person name="Segurens B."/>
            <person name="Severin A.J."/>
            <person name="Sherrier D.J."/>
            <person name="Shi R."/>
            <person name="Sims S."/>
            <person name="Singer S.R."/>
            <person name="Sinharoy S."/>
            <person name="Sterck L."/>
            <person name="Viollet A."/>
            <person name="Wang B.B."/>
            <person name="Wang K."/>
            <person name="Wang M."/>
            <person name="Wang X."/>
            <person name="Warfsmann J."/>
            <person name="Weissenbach J."/>
            <person name="White D.D."/>
            <person name="White J.D."/>
            <person name="Wiley G.B."/>
            <person name="Wincker P."/>
            <person name="Xing Y."/>
            <person name="Yang L."/>
            <person name="Yao Z."/>
            <person name="Ying F."/>
            <person name="Zhai J."/>
            <person name="Zhou L."/>
            <person name="Zuber A."/>
            <person name="Denarie J."/>
            <person name="Dixon R.A."/>
            <person name="May G.D."/>
            <person name="Schwartz D.C."/>
            <person name="Rogers J."/>
            <person name="Quetier F."/>
            <person name="Town C.D."/>
            <person name="Roe B.A."/>
        </authorList>
    </citation>
    <scope>NUCLEOTIDE SEQUENCE [LARGE SCALE GENOMIC DNA]</scope>
    <source>
        <strain evidence="1">A17</strain>
        <strain evidence="2 3">cv. Jemalong A17</strain>
    </source>
</reference>
<reference evidence="1 3" key="2">
    <citation type="journal article" date="2014" name="BMC Genomics">
        <title>An improved genome release (version Mt4.0) for the model legume Medicago truncatula.</title>
        <authorList>
            <person name="Tang H."/>
            <person name="Krishnakumar V."/>
            <person name="Bidwell S."/>
            <person name="Rosen B."/>
            <person name="Chan A."/>
            <person name="Zhou S."/>
            <person name="Gentzbittel L."/>
            <person name="Childs K.L."/>
            <person name="Yandell M."/>
            <person name="Gundlach H."/>
            <person name="Mayer K.F."/>
            <person name="Schwartz D.C."/>
            <person name="Town C.D."/>
        </authorList>
    </citation>
    <scope>GENOME REANNOTATION</scope>
    <source>
        <strain evidence="2 3">cv. Jemalong A17</strain>
    </source>
</reference>
<name>G7LDR4_MEDTR</name>
<evidence type="ECO:0000313" key="1">
    <source>
        <dbReference type="EMBL" id="AET03022.1"/>
    </source>
</evidence>
<dbReference type="HOGENOM" id="CLU_1973843_0_0_1"/>
<reference evidence="2" key="3">
    <citation type="submission" date="2015-04" db="UniProtKB">
        <authorList>
            <consortium name="EnsemblPlants"/>
        </authorList>
    </citation>
    <scope>IDENTIFICATION</scope>
    <source>
        <strain evidence="2">cv. Jemalong A17</strain>
    </source>
</reference>
<dbReference type="EnsemblPlants" id="AET03022">
    <property type="protein sequence ID" value="AET03022"/>
    <property type="gene ID" value="MTR_8g061220"/>
</dbReference>
<protein>
    <submittedName>
        <fullName evidence="1">DUF4283 domain protein</fullName>
    </submittedName>
</protein>
<dbReference type="AlphaFoldDB" id="G7LDR4"/>
<dbReference type="InterPro" id="IPR040256">
    <property type="entry name" value="At4g02000-like"/>
</dbReference>
<evidence type="ECO:0000313" key="2">
    <source>
        <dbReference type="EnsemblPlants" id="AET03022"/>
    </source>
</evidence>
<dbReference type="PANTHER" id="PTHR31286:SF60">
    <property type="entry name" value="PROTEIN, PUTATIVE-RELATED"/>
    <property type="match status" value="1"/>
</dbReference>
<accession>G7LDR4</accession>
<keyword evidence="3" id="KW-1185">Reference proteome</keyword>
<proteinExistence type="predicted"/>